<comment type="cofactor">
    <cofactor evidence="3">
        <name>(R)-lipoate</name>
        <dbReference type="ChEBI" id="CHEBI:83088"/>
    </cofactor>
    <text evidence="3">Binds 1 lipoyl cofactor covalently.</text>
</comment>
<dbReference type="PANTHER" id="PTHR11715">
    <property type="entry name" value="GLYCINE CLEAVAGE SYSTEM H PROTEIN"/>
    <property type="match status" value="1"/>
</dbReference>
<dbReference type="InterPro" id="IPR017453">
    <property type="entry name" value="GCV_H_sub"/>
</dbReference>
<dbReference type="InterPro" id="IPR003016">
    <property type="entry name" value="2-oxoA_DH_lipoyl-BS"/>
</dbReference>
<dbReference type="EMBL" id="DSAC01000071">
    <property type="protein sequence ID" value="HHO74188.1"/>
    <property type="molecule type" value="Genomic_DNA"/>
</dbReference>
<dbReference type="NCBIfam" id="TIGR00527">
    <property type="entry name" value="gcvH"/>
    <property type="match status" value="1"/>
</dbReference>
<protein>
    <recommendedName>
        <fullName evidence="3">Glycine cleavage system H protein</fullName>
    </recommendedName>
</protein>
<dbReference type="InterPro" id="IPR000089">
    <property type="entry name" value="Biotin_lipoyl"/>
</dbReference>
<accession>A0A7C5WYR2</accession>
<dbReference type="PROSITE" id="PS50968">
    <property type="entry name" value="BIOTINYL_LIPOYL"/>
    <property type="match status" value="1"/>
</dbReference>
<feature type="modified residue" description="N6-lipoyllysine" evidence="3 4">
    <location>
        <position position="71"/>
    </location>
</feature>
<evidence type="ECO:0000256" key="4">
    <source>
        <dbReference type="PIRSR" id="PIRSR617453-50"/>
    </source>
</evidence>
<feature type="region of interest" description="Disordered" evidence="5">
    <location>
        <begin position="146"/>
        <end position="176"/>
    </location>
</feature>
<comment type="caution">
    <text evidence="7">The sequence shown here is derived from an EMBL/GenBank/DDBJ whole genome shotgun (WGS) entry which is preliminary data.</text>
</comment>
<dbReference type="SUPFAM" id="SSF51230">
    <property type="entry name" value="Single hybrid motif"/>
    <property type="match status" value="1"/>
</dbReference>
<comment type="similarity">
    <text evidence="1 3">Belongs to the GcvH family.</text>
</comment>
<comment type="function">
    <text evidence="3">The glycine cleavage system catalyzes the degradation of glycine. The H protein shuttles the methylamine group of glycine from the P protein to the T protein.</text>
</comment>
<dbReference type="NCBIfam" id="NF002270">
    <property type="entry name" value="PRK01202.1"/>
    <property type="match status" value="1"/>
</dbReference>
<dbReference type="GO" id="GO:0009249">
    <property type="term" value="P:protein lipoylation"/>
    <property type="evidence" value="ECO:0007669"/>
    <property type="project" value="TreeGrafter"/>
</dbReference>
<organism evidence="7">
    <name type="scientific">Thermocrinis ruber</name>
    <dbReference type="NCBI Taxonomy" id="75906"/>
    <lineage>
        <taxon>Bacteria</taxon>
        <taxon>Pseudomonadati</taxon>
        <taxon>Aquificota</taxon>
        <taxon>Aquificia</taxon>
        <taxon>Aquificales</taxon>
        <taxon>Aquificaceae</taxon>
        <taxon>Thermocrinis</taxon>
    </lineage>
</organism>
<dbReference type="InterPro" id="IPR002930">
    <property type="entry name" value="GCV_H"/>
</dbReference>
<dbReference type="InterPro" id="IPR011053">
    <property type="entry name" value="Single_hybrid_motif"/>
</dbReference>
<proteinExistence type="inferred from homology"/>
<evidence type="ECO:0000256" key="1">
    <source>
        <dbReference type="ARBA" id="ARBA00009249"/>
    </source>
</evidence>
<dbReference type="PROSITE" id="PS00189">
    <property type="entry name" value="LIPOYL"/>
    <property type="match status" value="1"/>
</dbReference>
<dbReference type="GO" id="GO:0005829">
    <property type="term" value="C:cytosol"/>
    <property type="evidence" value="ECO:0007669"/>
    <property type="project" value="TreeGrafter"/>
</dbReference>
<evidence type="ECO:0000256" key="3">
    <source>
        <dbReference type="HAMAP-Rule" id="MF_00272"/>
    </source>
</evidence>
<feature type="domain" description="Lipoyl-binding" evidence="6">
    <location>
        <begin position="30"/>
        <end position="112"/>
    </location>
</feature>
<evidence type="ECO:0000313" key="7">
    <source>
        <dbReference type="EMBL" id="HHO74188.1"/>
    </source>
</evidence>
<dbReference type="GO" id="GO:0019464">
    <property type="term" value="P:glycine decarboxylation via glycine cleavage system"/>
    <property type="evidence" value="ECO:0007669"/>
    <property type="project" value="UniProtKB-UniRule"/>
</dbReference>
<name>A0A7C5WYR2_9AQUI</name>
<evidence type="ECO:0000256" key="5">
    <source>
        <dbReference type="SAM" id="MobiDB-lite"/>
    </source>
</evidence>
<dbReference type="Gene3D" id="2.40.50.100">
    <property type="match status" value="1"/>
</dbReference>
<reference evidence="7" key="1">
    <citation type="journal article" date="2020" name="mSystems">
        <title>Genome- and Community-Level Interaction Insights into Carbon Utilization and Element Cycling Functions of Hydrothermarchaeota in Hydrothermal Sediment.</title>
        <authorList>
            <person name="Zhou Z."/>
            <person name="Liu Y."/>
            <person name="Xu W."/>
            <person name="Pan J."/>
            <person name="Luo Z.H."/>
            <person name="Li M."/>
        </authorList>
    </citation>
    <scope>NUCLEOTIDE SEQUENCE [LARGE SCALE GENOMIC DNA]</scope>
    <source>
        <strain evidence="7">SpSt-114</strain>
    </source>
</reference>
<sequence length="176" mass="19809">MEDIWVGKYLVKADRYYTKDHEWALVKGNRAWVGITDYAQKELGDIVYVDLPSVGEEFEVGDTLANVESVKSVSPVYAPLSGSVVEVNEALNDEPALVNESPYEDGWIVVLELKDPSEVEDLLSPKEYAVILAEIVMEEKGERVSLNLPEEETGEVIEESLETLPEEEIGYEEKER</sequence>
<dbReference type="Pfam" id="PF01597">
    <property type="entry name" value="GCV_H"/>
    <property type="match status" value="1"/>
</dbReference>
<dbReference type="AlphaFoldDB" id="A0A7C5WYR2"/>
<dbReference type="CDD" id="cd06848">
    <property type="entry name" value="GCS_H"/>
    <property type="match status" value="1"/>
</dbReference>
<gene>
    <name evidence="3 7" type="primary">gcvH</name>
    <name evidence="7" type="ORF">ENN04_06050</name>
</gene>
<evidence type="ECO:0000256" key="2">
    <source>
        <dbReference type="ARBA" id="ARBA00022823"/>
    </source>
</evidence>
<comment type="subunit">
    <text evidence="3">The glycine cleavage system is composed of four proteins: P, T, L and H.</text>
</comment>
<dbReference type="InterPro" id="IPR033753">
    <property type="entry name" value="GCV_H/Fam206"/>
</dbReference>
<dbReference type="PANTHER" id="PTHR11715:SF3">
    <property type="entry name" value="GLYCINE CLEAVAGE SYSTEM H PROTEIN-RELATED"/>
    <property type="match status" value="1"/>
</dbReference>
<evidence type="ECO:0000259" key="6">
    <source>
        <dbReference type="PROSITE" id="PS50968"/>
    </source>
</evidence>
<dbReference type="HAMAP" id="MF_00272">
    <property type="entry name" value="GcvH"/>
    <property type="match status" value="1"/>
</dbReference>
<feature type="compositionally biased region" description="Acidic residues" evidence="5">
    <location>
        <begin position="149"/>
        <end position="170"/>
    </location>
</feature>
<keyword evidence="2 3" id="KW-0450">Lipoyl</keyword>
<dbReference type="GO" id="GO:0005960">
    <property type="term" value="C:glycine cleavage complex"/>
    <property type="evidence" value="ECO:0007669"/>
    <property type="project" value="InterPro"/>
</dbReference>